<sequence>MDNCEDLSPLPMRLAVEWTSAILSSFTVAPVISIVDKAIVANASGKEKLVSCLINGFKTLFTKPVHFLKQPAFLMIWGVYGSTYVVANSIESIAERSKRSAVVPKFIGSSVTNMSLSVIKDKAYARMFGVGNPRPFPSVSLGLFATRDCMTILASFTLPTMVGQALDRQFHIGKQTADNLAQLTVPCLMQFVSSPLHLYGLDKYNRPDRSLTYSDRFSRVKQEYLKTSFARVARIMPAFGVSGVINKYVRKTGKDWLNGCYHPVKSL</sequence>
<name>A0A9Q0N7R5_9DIPT</name>
<dbReference type="EMBL" id="WJQU01000002">
    <property type="protein sequence ID" value="KAJ6644169.1"/>
    <property type="molecule type" value="Genomic_DNA"/>
</dbReference>
<dbReference type="AlphaFoldDB" id="A0A9Q0N7R5"/>
<organism evidence="1 2">
    <name type="scientific">Pseudolycoriella hygida</name>
    <dbReference type="NCBI Taxonomy" id="35572"/>
    <lineage>
        <taxon>Eukaryota</taxon>
        <taxon>Metazoa</taxon>
        <taxon>Ecdysozoa</taxon>
        <taxon>Arthropoda</taxon>
        <taxon>Hexapoda</taxon>
        <taxon>Insecta</taxon>
        <taxon>Pterygota</taxon>
        <taxon>Neoptera</taxon>
        <taxon>Endopterygota</taxon>
        <taxon>Diptera</taxon>
        <taxon>Nematocera</taxon>
        <taxon>Sciaroidea</taxon>
        <taxon>Sciaridae</taxon>
        <taxon>Pseudolycoriella</taxon>
    </lineage>
</organism>
<evidence type="ECO:0000313" key="2">
    <source>
        <dbReference type="Proteomes" id="UP001151699"/>
    </source>
</evidence>
<comment type="caution">
    <text evidence="1">The sequence shown here is derived from an EMBL/GenBank/DDBJ whole genome shotgun (WGS) entry which is preliminary data.</text>
</comment>
<dbReference type="InterPro" id="IPR038781">
    <property type="entry name" value="C365.16-ike"/>
</dbReference>
<accession>A0A9Q0N7R5</accession>
<keyword evidence="2" id="KW-1185">Reference proteome</keyword>
<reference evidence="1" key="1">
    <citation type="submission" date="2022-07" db="EMBL/GenBank/DDBJ databases">
        <authorList>
            <person name="Trinca V."/>
            <person name="Uliana J.V.C."/>
            <person name="Torres T.T."/>
            <person name="Ward R.J."/>
            <person name="Monesi N."/>
        </authorList>
    </citation>
    <scope>NUCLEOTIDE SEQUENCE</scope>
    <source>
        <strain evidence="1">HSMRA1968</strain>
        <tissue evidence="1">Whole embryos</tissue>
    </source>
</reference>
<evidence type="ECO:0000313" key="1">
    <source>
        <dbReference type="EMBL" id="KAJ6644169.1"/>
    </source>
</evidence>
<gene>
    <name evidence="1" type="primary">SPBC365.16</name>
    <name evidence="1" type="ORF">Bhyg_09135</name>
</gene>
<dbReference type="OrthoDB" id="8299726at2759"/>
<dbReference type="PANTHER" id="PTHR37845:SF1">
    <property type="entry name" value="SEQUENCE ORPHAN"/>
    <property type="match status" value="1"/>
</dbReference>
<protein>
    <submittedName>
        <fullName evidence="1">Membrane protein</fullName>
    </submittedName>
</protein>
<dbReference type="GO" id="GO:0005739">
    <property type="term" value="C:mitochondrion"/>
    <property type="evidence" value="ECO:0007669"/>
    <property type="project" value="TreeGrafter"/>
</dbReference>
<dbReference type="PANTHER" id="PTHR37845">
    <property type="entry name" value="SEQUENCE ORPHAN"/>
    <property type="match status" value="1"/>
</dbReference>
<proteinExistence type="predicted"/>
<dbReference type="Proteomes" id="UP001151699">
    <property type="component" value="Chromosome B"/>
</dbReference>